<evidence type="ECO:0000256" key="1">
    <source>
        <dbReference type="RuleBase" id="RU003860"/>
    </source>
</evidence>
<dbReference type="SUPFAM" id="SSF82657">
    <property type="entry name" value="BolA-like"/>
    <property type="match status" value="1"/>
</dbReference>
<dbReference type="InterPro" id="IPR002634">
    <property type="entry name" value="BolA"/>
</dbReference>
<dbReference type="Proteomes" id="UP001161389">
    <property type="component" value="Unassembled WGS sequence"/>
</dbReference>
<comment type="similarity">
    <text evidence="1">Belongs to the BolA/IbaG family.</text>
</comment>
<sequence>MDVEDVKALLAAEFPDAEVDASTDGYHYQVTVITEAFEGLNAVKRQQAVYKALNAQIQDGTIHAVQIKALTPSEA</sequence>
<evidence type="ECO:0000313" key="3">
    <source>
        <dbReference type="Proteomes" id="UP001161389"/>
    </source>
</evidence>
<evidence type="ECO:0000313" key="2">
    <source>
        <dbReference type="EMBL" id="GLQ31292.1"/>
    </source>
</evidence>
<proteinExistence type="inferred from homology"/>
<dbReference type="PANTHER" id="PTHR46230">
    <property type="match status" value="1"/>
</dbReference>
<reference evidence="2" key="2">
    <citation type="submission" date="2023-01" db="EMBL/GenBank/DDBJ databases">
        <title>Draft genome sequence of Litoribrevibacter albus strain NBRC 110071.</title>
        <authorList>
            <person name="Sun Q."/>
            <person name="Mori K."/>
        </authorList>
    </citation>
    <scope>NUCLEOTIDE SEQUENCE</scope>
    <source>
        <strain evidence="2">NBRC 110071</strain>
    </source>
</reference>
<organism evidence="2 3">
    <name type="scientific">Litoribrevibacter albus</name>
    <dbReference type="NCBI Taxonomy" id="1473156"/>
    <lineage>
        <taxon>Bacteria</taxon>
        <taxon>Pseudomonadati</taxon>
        <taxon>Pseudomonadota</taxon>
        <taxon>Gammaproteobacteria</taxon>
        <taxon>Oceanospirillales</taxon>
        <taxon>Oceanospirillaceae</taxon>
        <taxon>Litoribrevibacter</taxon>
    </lineage>
</organism>
<dbReference type="RefSeq" id="WP_284380850.1">
    <property type="nucleotide sequence ID" value="NZ_BSNM01000011.1"/>
</dbReference>
<dbReference type="GO" id="GO:0016226">
    <property type="term" value="P:iron-sulfur cluster assembly"/>
    <property type="evidence" value="ECO:0007669"/>
    <property type="project" value="TreeGrafter"/>
</dbReference>
<dbReference type="Pfam" id="PF01722">
    <property type="entry name" value="BolA"/>
    <property type="match status" value="1"/>
</dbReference>
<dbReference type="InterPro" id="IPR036065">
    <property type="entry name" value="BolA-like_sf"/>
</dbReference>
<reference evidence="2" key="1">
    <citation type="journal article" date="2014" name="Int. J. Syst. Evol. Microbiol.">
        <title>Complete genome sequence of Corynebacterium casei LMG S-19264T (=DSM 44701T), isolated from a smear-ripened cheese.</title>
        <authorList>
            <consortium name="US DOE Joint Genome Institute (JGI-PGF)"/>
            <person name="Walter F."/>
            <person name="Albersmeier A."/>
            <person name="Kalinowski J."/>
            <person name="Ruckert C."/>
        </authorList>
    </citation>
    <scope>NUCLEOTIDE SEQUENCE</scope>
    <source>
        <strain evidence="2">NBRC 110071</strain>
    </source>
</reference>
<dbReference type="Gene3D" id="3.30.300.90">
    <property type="entry name" value="BolA-like"/>
    <property type="match status" value="1"/>
</dbReference>
<name>A0AA37SAU4_9GAMM</name>
<dbReference type="PANTHER" id="PTHR46230:SF4">
    <property type="entry name" value="PROTEIN BOLA4, CHLOROPLASTIC_MITOCHONDRIAL"/>
    <property type="match status" value="1"/>
</dbReference>
<protein>
    <submittedName>
        <fullName evidence="2">BolA-like protein</fullName>
    </submittedName>
</protein>
<dbReference type="EMBL" id="BSNM01000011">
    <property type="protein sequence ID" value="GLQ31292.1"/>
    <property type="molecule type" value="Genomic_DNA"/>
</dbReference>
<accession>A0AA37SAU4</accession>
<dbReference type="AlphaFoldDB" id="A0AA37SAU4"/>
<keyword evidence="3" id="KW-1185">Reference proteome</keyword>
<comment type="caution">
    <text evidence="2">The sequence shown here is derived from an EMBL/GenBank/DDBJ whole genome shotgun (WGS) entry which is preliminary data.</text>
</comment>
<dbReference type="PIRSF" id="PIRSF003113">
    <property type="entry name" value="BolA"/>
    <property type="match status" value="1"/>
</dbReference>
<gene>
    <name evidence="2" type="ORF">GCM10007876_17710</name>
</gene>